<dbReference type="Pfam" id="PF12833">
    <property type="entry name" value="HTH_18"/>
    <property type="match status" value="1"/>
</dbReference>
<name>A0A1Y6M4I5_9GAMM</name>
<dbReference type="PANTHER" id="PTHR43280">
    <property type="entry name" value="ARAC-FAMILY TRANSCRIPTIONAL REGULATOR"/>
    <property type="match status" value="1"/>
</dbReference>
<keyword evidence="2" id="KW-0238">DNA-binding</keyword>
<dbReference type="InterPro" id="IPR037923">
    <property type="entry name" value="HTH-like"/>
</dbReference>
<evidence type="ECO:0000313" key="6">
    <source>
        <dbReference type="Proteomes" id="UP000195963"/>
    </source>
</evidence>
<evidence type="ECO:0000256" key="1">
    <source>
        <dbReference type="ARBA" id="ARBA00023015"/>
    </source>
</evidence>
<dbReference type="Gene3D" id="2.60.120.10">
    <property type="entry name" value="Jelly Rolls"/>
    <property type="match status" value="1"/>
</dbReference>
<dbReference type="RefSeq" id="WP_087843352.1">
    <property type="nucleotide sequence ID" value="NZ_FYAK01000001.1"/>
</dbReference>
<dbReference type="SUPFAM" id="SSF46689">
    <property type="entry name" value="Homeodomain-like"/>
    <property type="match status" value="1"/>
</dbReference>
<evidence type="ECO:0000256" key="3">
    <source>
        <dbReference type="ARBA" id="ARBA00023163"/>
    </source>
</evidence>
<keyword evidence="6" id="KW-1185">Reference proteome</keyword>
<dbReference type="Pfam" id="PF02311">
    <property type="entry name" value="AraC_binding"/>
    <property type="match status" value="1"/>
</dbReference>
<keyword evidence="3" id="KW-0804">Transcription</keyword>
<dbReference type="InterPro" id="IPR009057">
    <property type="entry name" value="Homeodomain-like_sf"/>
</dbReference>
<sequence length="298" mass="34759">MSLSTQEHQSIQRIAFNSQDCNLVEITLRPLRTLLTEIDRYPLTTPHRLDFYSLIYINHGEGLHMIDTKPFRYQPGSLFLIARHQIHHFILNEHSDGYVMTFTDNMLFAGADDTFKPDIIAMFEHINHCHAPDLAESFAEIYAEFQSRHPHRNDMLHCLLRSLIHRIYRANLKLAQFTPLQPTRLFDRFRAAVEQHFHQHHHVAEYANLLGCSSKKLGSVCKQQTGLSAKRLIDDRLLLEAKRLLAYTFLSIGEIAIQLGFEEATNLAKFFRRHTELSPRDFRSISRLNYQQNGQMGY</sequence>
<evidence type="ECO:0000256" key="2">
    <source>
        <dbReference type="ARBA" id="ARBA00023125"/>
    </source>
</evidence>
<protein>
    <submittedName>
        <fullName evidence="5">HTH-type transcriptional activator RhaS</fullName>
    </submittedName>
</protein>
<dbReference type="InterPro" id="IPR003313">
    <property type="entry name" value="AraC-bd"/>
</dbReference>
<dbReference type="EMBL" id="FYAK01000001">
    <property type="protein sequence ID" value="SMY31494.1"/>
    <property type="molecule type" value="Genomic_DNA"/>
</dbReference>
<feature type="domain" description="HTH araC/xylS-type" evidence="4">
    <location>
        <begin position="187"/>
        <end position="285"/>
    </location>
</feature>
<dbReference type="InterPro" id="IPR014710">
    <property type="entry name" value="RmlC-like_jellyroll"/>
</dbReference>
<dbReference type="SUPFAM" id="SSF51215">
    <property type="entry name" value="Regulatory protein AraC"/>
    <property type="match status" value="1"/>
</dbReference>
<evidence type="ECO:0000259" key="4">
    <source>
        <dbReference type="PROSITE" id="PS01124"/>
    </source>
</evidence>
<evidence type="ECO:0000313" key="5">
    <source>
        <dbReference type="EMBL" id="SMY31494.1"/>
    </source>
</evidence>
<keyword evidence="1" id="KW-0805">Transcription regulation</keyword>
<dbReference type="GO" id="GO:0043565">
    <property type="term" value="F:sequence-specific DNA binding"/>
    <property type="evidence" value="ECO:0007669"/>
    <property type="project" value="InterPro"/>
</dbReference>
<organism evidence="5 6">
    <name type="scientific">Photobacterium malacitanum</name>
    <dbReference type="NCBI Taxonomy" id="2204294"/>
    <lineage>
        <taxon>Bacteria</taxon>
        <taxon>Pseudomonadati</taxon>
        <taxon>Pseudomonadota</taxon>
        <taxon>Gammaproteobacteria</taxon>
        <taxon>Vibrionales</taxon>
        <taxon>Vibrionaceae</taxon>
        <taxon>Photobacterium</taxon>
    </lineage>
</organism>
<dbReference type="InterPro" id="IPR018060">
    <property type="entry name" value="HTH_AraC"/>
</dbReference>
<reference evidence="6" key="1">
    <citation type="submission" date="2017-06" db="EMBL/GenBank/DDBJ databases">
        <authorList>
            <person name="Rodrigo-Torres L."/>
            <person name="Arahal R.D."/>
            <person name="Lucena T."/>
        </authorList>
    </citation>
    <scope>NUCLEOTIDE SEQUENCE [LARGE SCALE GENOMIC DNA]</scope>
    <source>
        <strain evidence="6">CECT 9190</strain>
    </source>
</reference>
<proteinExistence type="predicted"/>
<gene>
    <name evidence="5" type="primary">rhaS_1</name>
    <name evidence="5" type="ORF">PMAL9190_00007</name>
</gene>
<dbReference type="SMART" id="SM00342">
    <property type="entry name" value="HTH_ARAC"/>
    <property type="match status" value="1"/>
</dbReference>
<dbReference type="PANTHER" id="PTHR43280:SF32">
    <property type="entry name" value="TRANSCRIPTIONAL REGULATORY PROTEIN"/>
    <property type="match status" value="1"/>
</dbReference>
<dbReference type="Gene3D" id="1.10.10.60">
    <property type="entry name" value="Homeodomain-like"/>
    <property type="match status" value="1"/>
</dbReference>
<dbReference type="GO" id="GO:0003700">
    <property type="term" value="F:DNA-binding transcription factor activity"/>
    <property type="evidence" value="ECO:0007669"/>
    <property type="project" value="InterPro"/>
</dbReference>
<accession>A0A1Y6M4I5</accession>
<dbReference type="PROSITE" id="PS01124">
    <property type="entry name" value="HTH_ARAC_FAMILY_2"/>
    <property type="match status" value="1"/>
</dbReference>
<dbReference type="Proteomes" id="UP000195963">
    <property type="component" value="Unassembled WGS sequence"/>
</dbReference>
<dbReference type="AlphaFoldDB" id="A0A1Y6M4I5"/>